<comment type="caution">
    <text evidence="3">The sequence shown here is derived from an EMBL/GenBank/DDBJ whole genome shotgun (WGS) entry which is preliminary data.</text>
</comment>
<name>A0ABS7UTA7_9BACI</name>
<dbReference type="EMBL" id="JAIQUM010000034">
    <property type="protein sequence ID" value="MBZ5751535.1"/>
    <property type="molecule type" value="Genomic_DNA"/>
</dbReference>
<comment type="similarity">
    <text evidence="1">Belongs to the AHA1 family.</text>
</comment>
<dbReference type="Pfam" id="PF08327">
    <property type="entry name" value="AHSA1"/>
    <property type="match status" value="1"/>
</dbReference>
<protein>
    <submittedName>
        <fullName evidence="3">SRPBCC domain-containing protein</fullName>
    </submittedName>
</protein>
<dbReference type="InterPro" id="IPR013538">
    <property type="entry name" value="ASHA1/2-like_C"/>
</dbReference>
<dbReference type="Proteomes" id="UP001165287">
    <property type="component" value="Unassembled WGS sequence"/>
</dbReference>
<evidence type="ECO:0000256" key="1">
    <source>
        <dbReference type="ARBA" id="ARBA00006817"/>
    </source>
</evidence>
<evidence type="ECO:0000313" key="4">
    <source>
        <dbReference type="Proteomes" id="UP001165287"/>
    </source>
</evidence>
<evidence type="ECO:0000313" key="3">
    <source>
        <dbReference type="EMBL" id="MBZ5751535.1"/>
    </source>
</evidence>
<dbReference type="Gene3D" id="3.30.530.20">
    <property type="match status" value="1"/>
</dbReference>
<feature type="domain" description="Activator of Hsp90 ATPase homologue 1/2-like C-terminal" evidence="2">
    <location>
        <begin position="15"/>
        <end position="118"/>
    </location>
</feature>
<keyword evidence="4" id="KW-1185">Reference proteome</keyword>
<sequence>MSNGSSSILIAKDKEAVWNAIENDEKFSVWYAPGSKWDIPTFAVGEQAVFTLMPSSYNDLKEGECMPMNFTIKEVIPNQKFSYYWDSNEMHFTIELCSESSGTRVQFNQDGFEYSLANLKAYLEGKELPYV</sequence>
<accession>A0ABS7UTA7</accession>
<gene>
    <name evidence="3" type="ORF">K9V48_15065</name>
</gene>
<dbReference type="InterPro" id="IPR023393">
    <property type="entry name" value="START-like_dom_sf"/>
</dbReference>
<evidence type="ECO:0000259" key="2">
    <source>
        <dbReference type="Pfam" id="PF08327"/>
    </source>
</evidence>
<proteinExistence type="inferred from homology"/>
<organism evidence="3 4">
    <name type="scientific">Metabacillus rhizolycopersici</name>
    <dbReference type="NCBI Taxonomy" id="2875709"/>
    <lineage>
        <taxon>Bacteria</taxon>
        <taxon>Bacillati</taxon>
        <taxon>Bacillota</taxon>
        <taxon>Bacilli</taxon>
        <taxon>Bacillales</taxon>
        <taxon>Bacillaceae</taxon>
        <taxon>Metabacillus</taxon>
    </lineage>
</organism>
<dbReference type="SUPFAM" id="SSF55961">
    <property type="entry name" value="Bet v1-like"/>
    <property type="match status" value="1"/>
</dbReference>
<dbReference type="RefSeq" id="WP_224139850.1">
    <property type="nucleotide sequence ID" value="NZ_JAIQUM010000034.1"/>
</dbReference>
<reference evidence="3" key="1">
    <citation type="submission" date="2024-05" db="EMBL/GenBank/DDBJ databases">
        <title>Metabacillus sp. nov., isolated from the rhizosphere soil of tomato plants.</title>
        <authorList>
            <person name="Ma R."/>
        </authorList>
    </citation>
    <scope>NUCLEOTIDE SEQUENCE</scope>
    <source>
        <strain evidence="3">DBTR6</strain>
    </source>
</reference>
<dbReference type="CDD" id="cd07814">
    <property type="entry name" value="SRPBCC_CalC_Aha1-like"/>
    <property type="match status" value="1"/>
</dbReference>